<dbReference type="InterPro" id="IPR054539">
    <property type="entry name" value="Beta-prop_PDH"/>
</dbReference>
<dbReference type="Gene3D" id="2.120.10.30">
    <property type="entry name" value="TolB, C-terminal domain"/>
    <property type="match status" value="1"/>
</dbReference>
<dbReference type="InterPro" id="IPR011041">
    <property type="entry name" value="Quinoprot_gluc/sorb_DH_b-prop"/>
</dbReference>
<sequence>MRILVTFILSLLLIIGLLFLFKQKIGDIRPTILPEKTGDPPSTPLKLPEGYVIGTFVKDLGNVRDLEFSPGGTLLVSETSDGKVQALPDKNNDGKADEVKTVIQNLNNPHGLAFFNDKLFVVEETRVVRYNFAEETLEARLDKVLFNIPPGARHSTRTIDFDKTGRMFVSIGSSCDVCFEKEPWHGVVLISDSEGNSPRIFAKGLRNSVFITVHPETQELWGTEMGRDFLGDNLPPDEINIIKEGKDYGWPLCFGDQIPDKQFRSSTNVDDCQETEPPVHKIQAHSAPLGLTLTNQGDLLVAFHGSWNRSAPVGYKVVRLDIEGDKVIKEEDFITGFLQGSQALGRPVDLIFDRAGSLYISDDKAGAVYKVARKNTAISL</sequence>
<dbReference type="Pfam" id="PF22807">
    <property type="entry name" value="TrAA12"/>
    <property type="match status" value="1"/>
</dbReference>
<proteinExistence type="predicted"/>
<comment type="caution">
    <text evidence="2">The sequence shown here is derived from an EMBL/GenBank/DDBJ whole genome shotgun (WGS) entry which is preliminary data.</text>
</comment>
<gene>
    <name evidence="2" type="ORF">US86_C0003G0062</name>
</gene>
<evidence type="ECO:0000259" key="1">
    <source>
        <dbReference type="Pfam" id="PF22807"/>
    </source>
</evidence>
<name>A0A0G0LZL2_9BACT</name>
<organism evidence="2 3">
    <name type="scientific">Candidatus Daviesbacteria bacterium GW2011_GWA2_38_24</name>
    <dbReference type="NCBI Taxonomy" id="1618422"/>
    <lineage>
        <taxon>Bacteria</taxon>
        <taxon>Candidatus Daviesiibacteriota</taxon>
    </lineage>
</organism>
<dbReference type="AlphaFoldDB" id="A0A0G0LZL2"/>
<dbReference type="PANTHER" id="PTHR19328">
    <property type="entry name" value="HEDGEHOG-INTERACTING PROTEIN"/>
    <property type="match status" value="1"/>
</dbReference>
<evidence type="ECO:0000313" key="2">
    <source>
        <dbReference type="EMBL" id="KKQ66819.1"/>
    </source>
</evidence>
<dbReference type="EMBL" id="LBUP01000003">
    <property type="protein sequence ID" value="KKQ66819.1"/>
    <property type="molecule type" value="Genomic_DNA"/>
</dbReference>
<evidence type="ECO:0000313" key="3">
    <source>
        <dbReference type="Proteomes" id="UP000034235"/>
    </source>
</evidence>
<feature type="domain" description="Pyrroloquinoline quinone-dependent pyranose dehydrogenase beta-propeller" evidence="1">
    <location>
        <begin position="46"/>
        <end position="373"/>
    </location>
</feature>
<dbReference type="PANTHER" id="PTHR19328:SF53">
    <property type="entry name" value="MEMBRANE PROTEIN"/>
    <property type="match status" value="1"/>
</dbReference>
<dbReference type="SUPFAM" id="SSF50952">
    <property type="entry name" value="Soluble quinoprotein glucose dehydrogenase"/>
    <property type="match status" value="1"/>
</dbReference>
<protein>
    <submittedName>
        <fullName evidence="2">Glucose/sorbosone dehydrogenase-like protein</fullName>
    </submittedName>
</protein>
<accession>A0A0G0LZL2</accession>
<dbReference type="InterPro" id="IPR011042">
    <property type="entry name" value="6-blade_b-propeller_TolB-like"/>
</dbReference>
<dbReference type="Proteomes" id="UP000034235">
    <property type="component" value="Unassembled WGS sequence"/>
</dbReference>
<reference evidence="2 3" key="1">
    <citation type="journal article" date="2015" name="Nature">
        <title>rRNA introns, odd ribosomes, and small enigmatic genomes across a large radiation of phyla.</title>
        <authorList>
            <person name="Brown C.T."/>
            <person name="Hug L.A."/>
            <person name="Thomas B.C."/>
            <person name="Sharon I."/>
            <person name="Castelle C.J."/>
            <person name="Singh A."/>
            <person name="Wilkins M.J."/>
            <person name="Williams K.H."/>
            <person name="Banfield J.F."/>
        </authorList>
    </citation>
    <scope>NUCLEOTIDE SEQUENCE [LARGE SCALE GENOMIC DNA]</scope>
</reference>